<dbReference type="RefSeq" id="WP_097328459.1">
    <property type="nucleotide sequence ID" value="NZ_OBDY01000038.1"/>
</dbReference>
<accession>A0A285KHR5</accession>
<protein>
    <recommendedName>
        <fullName evidence="3">YbaB/EbfC DNA-binding family protein</fullName>
    </recommendedName>
</protein>
<keyword evidence="2" id="KW-1185">Reference proteome</keyword>
<sequence>MAREIDEAWISEAIDRHRRVEQLRADYERAVESHTVSVHSPDGSIEATVTAAGRITDMRVHGGLHHRESSEFTRELQAVVSTAADAARWARDKLRGEIFGQPRSLGED</sequence>
<name>A0A285KHR5_9ACTN</name>
<proteinExistence type="predicted"/>
<reference evidence="1 2" key="1">
    <citation type="submission" date="2017-09" db="EMBL/GenBank/DDBJ databases">
        <authorList>
            <person name="Ehlers B."/>
            <person name="Leendertz F.H."/>
        </authorList>
    </citation>
    <scope>NUCLEOTIDE SEQUENCE [LARGE SCALE GENOMIC DNA]</scope>
    <source>
        <strain evidence="1 2">CGMCC 4.6857</strain>
    </source>
</reference>
<dbReference type="Proteomes" id="UP000219612">
    <property type="component" value="Unassembled WGS sequence"/>
</dbReference>
<evidence type="ECO:0000313" key="1">
    <source>
        <dbReference type="EMBL" id="SNY70831.1"/>
    </source>
</evidence>
<evidence type="ECO:0008006" key="3">
    <source>
        <dbReference type="Google" id="ProtNLM"/>
    </source>
</evidence>
<evidence type="ECO:0000313" key="2">
    <source>
        <dbReference type="Proteomes" id="UP000219612"/>
    </source>
</evidence>
<organism evidence="1 2">
    <name type="scientific">Paractinoplanes atraurantiacus</name>
    <dbReference type="NCBI Taxonomy" id="1036182"/>
    <lineage>
        <taxon>Bacteria</taxon>
        <taxon>Bacillati</taxon>
        <taxon>Actinomycetota</taxon>
        <taxon>Actinomycetes</taxon>
        <taxon>Micromonosporales</taxon>
        <taxon>Micromonosporaceae</taxon>
        <taxon>Paractinoplanes</taxon>
    </lineage>
</organism>
<gene>
    <name evidence="1" type="ORF">SAMN05421748_13867</name>
</gene>
<dbReference type="AlphaFoldDB" id="A0A285KHR5"/>
<dbReference type="EMBL" id="OBDY01000038">
    <property type="protein sequence ID" value="SNY70831.1"/>
    <property type="molecule type" value="Genomic_DNA"/>
</dbReference>
<dbReference type="OrthoDB" id="3387211at2"/>